<reference evidence="2 3" key="1">
    <citation type="journal article" date="2011" name="PLoS Genet.">
        <title>Genomic analysis of the necrotrophic fungal pathogens Sclerotinia sclerotiorum and Botrytis cinerea.</title>
        <authorList>
            <person name="Amselem J."/>
            <person name="Cuomo C.A."/>
            <person name="van Kan J.A."/>
            <person name="Viaud M."/>
            <person name="Benito E.P."/>
            <person name="Couloux A."/>
            <person name="Coutinho P.M."/>
            <person name="de Vries R.P."/>
            <person name="Dyer P.S."/>
            <person name="Fillinger S."/>
            <person name="Fournier E."/>
            <person name="Gout L."/>
            <person name="Hahn M."/>
            <person name="Kohn L."/>
            <person name="Lapalu N."/>
            <person name="Plummer K.M."/>
            <person name="Pradier J.M."/>
            <person name="Quevillon E."/>
            <person name="Sharon A."/>
            <person name="Simon A."/>
            <person name="ten Have A."/>
            <person name="Tudzynski B."/>
            <person name="Tudzynski P."/>
            <person name="Wincker P."/>
            <person name="Andrew M."/>
            <person name="Anthouard V."/>
            <person name="Beever R.E."/>
            <person name="Beffa R."/>
            <person name="Benoit I."/>
            <person name="Bouzid O."/>
            <person name="Brault B."/>
            <person name="Chen Z."/>
            <person name="Choquer M."/>
            <person name="Collemare J."/>
            <person name="Cotton P."/>
            <person name="Danchin E.G."/>
            <person name="Da Silva C."/>
            <person name="Gautier A."/>
            <person name="Giraud C."/>
            <person name="Giraud T."/>
            <person name="Gonzalez C."/>
            <person name="Grossetete S."/>
            <person name="Guldener U."/>
            <person name="Henrissat B."/>
            <person name="Howlett B.J."/>
            <person name="Kodira C."/>
            <person name="Kretschmer M."/>
            <person name="Lappartient A."/>
            <person name="Leroch M."/>
            <person name="Levis C."/>
            <person name="Mauceli E."/>
            <person name="Neuveglise C."/>
            <person name="Oeser B."/>
            <person name="Pearson M."/>
            <person name="Poulain J."/>
            <person name="Poussereau N."/>
            <person name="Quesneville H."/>
            <person name="Rascle C."/>
            <person name="Schumacher J."/>
            <person name="Segurens B."/>
            <person name="Sexton A."/>
            <person name="Silva E."/>
            <person name="Sirven C."/>
            <person name="Soanes D.M."/>
            <person name="Talbot N.J."/>
            <person name="Templeton M."/>
            <person name="Yandava C."/>
            <person name="Yarden O."/>
            <person name="Zeng Q."/>
            <person name="Rollins J.A."/>
            <person name="Lebrun M.H."/>
            <person name="Dickman M."/>
        </authorList>
    </citation>
    <scope>NUCLEOTIDE SEQUENCE [LARGE SCALE GENOMIC DNA]</scope>
    <source>
        <strain evidence="2 3">B05.10</strain>
    </source>
</reference>
<dbReference type="VEuPathDB" id="FungiDB:Bcin11g04660"/>
<dbReference type="InterPro" id="IPR051057">
    <property type="entry name" value="PI-PLC_domain"/>
</dbReference>
<evidence type="ECO:0000313" key="2">
    <source>
        <dbReference type="EMBL" id="ATZ55183.1"/>
    </source>
</evidence>
<dbReference type="InterPro" id="IPR000909">
    <property type="entry name" value="PLipase_C_PInositol-sp_X_dom"/>
</dbReference>
<dbReference type="Pfam" id="PF00388">
    <property type="entry name" value="PI-PLC-X"/>
    <property type="match status" value="1"/>
</dbReference>
<dbReference type="AlphaFoldDB" id="A0A384JX87"/>
<feature type="domain" description="Phosphatidylinositol-specific phospholipase C X" evidence="1">
    <location>
        <begin position="155"/>
        <end position="305"/>
    </location>
</feature>
<dbReference type="KEGG" id="bfu:BCIN_11g04660"/>
<reference evidence="2 3" key="3">
    <citation type="journal article" date="2017" name="Mol. Plant Pathol.">
        <title>A gapless genome sequence of the fungus Botrytis cinerea.</title>
        <authorList>
            <person name="Van Kan J.A."/>
            <person name="Stassen J.H."/>
            <person name="Mosbach A."/>
            <person name="Van Der Lee T.A."/>
            <person name="Faino L."/>
            <person name="Farmer A.D."/>
            <person name="Papasotiriou D.G."/>
            <person name="Zhou S."/>
            <person name="Seidl M.F."/>
            <person name="Cottam E."/>
            <person name="Edel D."/>
            <person name="Hahn M."/>
            <person name="Schwartz D.C."/>
            <person name="Dietrich R.A."/>
            <person name="Widdison S."/>
            <person name="Scalliet G."/>
        </authorList>
    </citation>
    <scope>NUCLEOTIDE SEQUENCE [LARGE SCALE GENOMIC DNA]</scope>
    <source>
        <strain evidence="2 3">B05.10</strain>
    </source>
</reference>
<organism evidence="2 3">
    <name type="scientific">Botryotinia fuckeliana (strain B05.10)</name>
    <name type="common">Noble rot fungus</name>
    <name type="synonym">Botrytis cinerea</name>
    <dbReference type="NCBI Taxonomy" id="332648"/>
    <lineage>
        <taxon>Eukaryota</taxon>
        <taxon>Fungi</taxon>
        <taxon>Dikarya</taxon>
        <taxon>Ascomycota</taxon>
        <taxon>Pezizomycotina</taxon>
        <taxon>Leotiomycetes</taxon>
        <taxon>Helotiales</taxon>
        <taxon>Sclerotiniaceae</taxon>
        <taxon>Botrytis</taxon>
    </lineage>
</organism>
<gene>
    <name evidence="2" type="ORF">BCIN_11g04660</name>
</gene>
<evidence type="ECO:0000313" key="3">
    <source>
        <dbReference type="Proteomes" id="UP000001798"/>
    </source>
</evidence>
<sequence length="488" mass="54022">MAPPALTIRNLSTTPLELKSLERFESAEGKASGVNITRITKSLTGFMYLNSTPTSPQLAEKAESFSRQDVSIPIAPFETKITDVEPKGNQVLRLTFETNGERYRIDTPTPLHRSTVLTPLSHNPTYEFTGVYLPKHHFLAIFSSAKLSSWMSNLKDETPLAALSIPGTHNSPTYHAALPSVRCQAVSVKDQLNNGIRFLDIRVQPQDPNDPAAEGLILVHSAFPVSLTGHKYFRDLVNHVKVFLDANPTETVIMSVKREGIGKATDQQLSQILNHHYTQDSTRWFTGNRIPALGEVRGKIVLIRRFGLDDSLKGENNGTGLYIDAESWPDNCADGVCTSGEIRVQDFYEVAESSNIEKKIGYSTDQLERAAKTVAVLSEDMDVASTESAKQPFFMNFLSASNFWRANCWPDKIAEKVNPVIVDYLCRRHSETTPSEQPDSASIGDGSTGIVVCDWVGTDGDWDLVRCILAMNAKLELRENDHPSDPPS</sequence>
<reference evidence="2 3" key="2">
    <citation type="journal article" date="2012" name="Eukaryot. Cell">
        <title>Genome update of Botrytis cinerea strains B05.10 and T4.</title>
        <authorList>
            <person name="Staats M."/>
            <person name="van Kan J.A."/>
        </authorList>
    </citation>
    <scope>NUCLEOTIDE SEQUENCE [LARGE SCALE GENOMIC DNA]</scope>
    <source>
        <strain evidence="2 3">B05.10</strain>
    </source>
</reference>
<dbReference type="GeneID" id="36394656"/>
<dbReference type="SMART" id="SM00148">
    <property type="entry name" value="PLCXc"/>
    <property type="match status" value="1"/>
</dbReference>
<dbReference type="PROSITE" id="PS50007">
    <property type="entry name" value="PIPLC_X_DOMAIN"/>
    <property type="match status" value="1"/>
</dbReference>
<dbReference type="OrthoDB" id="1046782at2759"/>
<proteinExistence type="predicted"/>
<dbReference type="InterPro" id="IPR017946">
    <property type="entry name" value="PLC-like_Pdiesterase_TIM-brl"/>
</dbReference>
<accession>A0A384JX87</accession>
<dbReference type="SUPFAM" id="SSF51695">
    <property type="entry name" value="PLC-like phosphodiesterases"/>
    <property type="match status" value="1"/>
</dbReference>
<dbReference type="GO" id="GO:0008081">
    <property type="term" value="F:phosphoric diester hydrolase activity"/>
    <property type="evidence" value="ECO:0007669"/>
    <property type="project" value="InterPro"/>
</dbReference>
<evidence type="ECO:0000259" key="1">
    <source>
        <dbReference type="SMART" id="SM00148"/>
    </source>
</evidence>
<dbReference type="CDD" id="cd08586">
    <property type="entry name" value="PI-PLCc_BcPLC_like"/>
    <property type="match status" value="1"/>
</dbReference>
<keyword evidence="3" id="KW-1185">Reference proteome</keyword>
<dbReference type="RefSeq" id="XP_024551831.1">
    <property type="nucleotide sequence ID" value="XM_024696028.1"/>
</dbReference>
<dbReference type="Gene3D" id="3.20.20.190">
    <property type="entry name" value="Phosphatidylinositol (PI) phosphodiesterase"/>
    <property type="match status" value="1"/>
</dbReference>
<dbReference type="PANTHER" id="PTHR13593">
    <property type="match status" value="1"/>
</dbReference>
<dbReference type="Proteomes" id="UP000001798">
    <property type="component" value="Chromosome 11"/>
</dbReference>
<dbReference type="GO" id="GO:0006629">
    <property type="term" value="P:lipid metabolic process"/>
    <property type="evidence" value="ECO:0007669"/>
    <property type="project" value="InterPro"/>
</dbReference>
<dbReference type="EMBL" id="CP009815">
    <property type="protein sequence ID" value="ATZ55183.1"/>
    <property type="molecule type" value="Genomic_DNA"/>
</dbReference>
<dbReference type="PANTHER" id="PTHR13593:SF113">
    <property type="entry name" value="SI:DKEY-266F7.9"/>
    <property type="match status" value="1"/>
</dbReference>
<protein>
    <recommendedName>
        <fullName evidence="1">Phosphatidylinositol-specific phospholipase C X domain-containing protein</fullName>
    </recommendedName>
</protein>
<name>A0A384JX87_BOTFB</name>